<evidence type="ECO:0000313" key="2">
    <source>
        <dbReference type="Proteomes" id="UP000245910"/>
    </source>
</evidence>
<protein>
    <submittedName>
        <fullName evidence="1">Uncharacterized protein</fullName>
    </submittedName>
</protein>
<organism evidence="1 2">
    <name type="scientific">Fusarium venenatum</name>
    <dbReference type="NCBI Taxonomy" id="56646"/>
    <lineage>
        <taxon>Eukaryota</taxon>
        <taxon>Fungi</taxon>
        <taxon>Dikarya</taxon>
        <taxon>Ascomycota</taxon>
        <taxon>Pezizomycotina</taxon>
        <taxon>Sordariomycetes</taxon>
        <taxon>Hypocreomycetidae</taxon>
        <taxon>Hypocreales</taxon>
        <taxon>Nectriaceae</taxon>
        <taxon>Fusarium</taxon>
    </lineage>
</organism>
<dbReference type="EMBL" id="LN649229">
    <property type="protein sequence ID" value="CEI66422.1"/>
    <property type="molecule type" value="Genomic_DNA"/>
</dbReference>
<reference evidence="2" key="1">
    <citation type="submission" date="2014-10" db="EMBL/GenBank/DDBJ databases">
        <authorList>
            <person name="King R."/>
        </authorList>
    </citation>
    <scope>NUCLEOTIDE SEQUENCE [LARGE SCALE GENOMIC DNA]</scope>
    <source>
        <strain evidence="2">A3/5</strain>
    </source>
</reference>
<evidence type="ECO:0000313" key="1">
    <source>
        <dbReference type="EMBL" id="CEI66422.1"/>
    </source>
</evidence>
<dbReference type="AlphaFoldDB" id="A0A2L2T6I9"/>
<sequence length="109" mass="11838">MSDQAMVPSSYSYHLRSAGSEITGSQHNAVLTKARDIIWYHCGVTGDLFPDEPPEGWDTGRNGICPGYTNFLVSGGFCSGMSSMNLMTKSEGSQQYDAVLRQTRLGATH</sequence>
<proteinExistence type="predicted"/>
<keyword evidence="2" id="KW-1185">Reference proteome</keyword>
<name>A0A2L2T6I9_9HYPO</name>
<dbReference type="Proteomes" id="UP000245910">
    <property type="component" value="Chromosome I"/>
</dbReference>
<accession>A0A2L2T6I9</accession>